<sequence>MTKIILKTDCGHSPKREFLKNFNVAFGKGNVAFLTDNVTEDVIWNMVGNKIIDGKDDYSKAINKMKEKKISEYVIEKIVTHGKEGAVNGIVKMEDGKNYAFSDFYEFKNTKSTDLKSITSYVIKI</sequence>
<protein>
    <submittedName>
        <fullName evidence="1">Nuclear transport factor 2 family protein</fullName>
    </submittedName>
</protein>
<dbReference type="RefSeq" id="WP_222578582.1">
    <property type="nucleotide sequence ID" value="NZ_JAHVHU010000003.1"/>
</dbReference>
<name>A0A953L8Y5_9BACT</name>
<keyword evidence="2" id="KW-1185">Reference proteome</keyword>
<reference evidence="1" key="1">
    <citation type="submission" date="2021-06" db="EMBL/GenBank/DDBJ databases">
        <title>44 bacteria genomes isolated from Dapeng, Shenzhen.</title>
        <authorList>
            <person name="Zheng W."/>
            <person name="Yu S."/>
            <person name="Huang Y."/>
        </authorList>
    </citation>
    <scope>NUCLEOTIDE SEQUENCE</scope>
    <source>
        <strain evidence="1">DP5N28-2</strain>
    </source>
</reference>
<dbReference type="SUPFAM" id="SSF54427">
    <property type="entry name" value="NTF2-like"/>
    <property type="match status" value="1"/>
</dbReference>
<evidence type="ECO:0000313" key="2">
    <source>
        <dbReference type="Proteomes" id="UP000753961"/>
    </source>
</evidence>
<proteinExistence type="predicted"/>
<dbReference type="Proteomes" id="UP000753961">
    <property type="component" value="Unassembled WGS sequence"/>
</dbReference>
<gene>
    <name evidence="1" type="ORF">KUV50_02850</name>
</gene>
<evidence type="ECO:0000313" key="1">
    <source>
        <dbReference type="EMBL" id="MBY5957058.1"/>
    </source>
</evidence>
<dbReference type="AlphaFoldDB" id="A0A953L8Y5"/>
<comment type="caution">
    <text evidence="1">The sequence shown here is derived from an EMBL/GenBank/DDBJ whole genome shotgun (WGS) entry which is preliminary data.</text>
</comment>
<dbReference type="EMBL" id="JAHVHU010000003">
    <property type="protein sequence ID" value="MBY5957058.1"/>
    <property type="molecule type" value="Genomic_DNA"/>
</dbReference>
<organism evidence="1 2">
    <name type="scientific">Membranihabitans marinus</name>
    <dbReference type="NCBI Taxonomy" id="1227546"/>
    <lineage>
        <taxon>Bacteria</taxon>
        <taxon>Pseudomonadati</taxon>
        <taxon>Bacteroidota</taxon>
        <taxon>Saprospiria</taxon>
        <taxon>Saprospirales</taxon>
        <taxon>Saprospiraceae</taxon>
        <taxon>Membranihabitans</taxon>
    </lineage>
</organism>
<accession>A0A953L8Y5</accession>
<dbReference type="InterPro" id="IPR032710">
    <property type="entry name" value="NTF2-like_dom_sf"/>
</dbReference>
<dbReference type="Gene3D" id="3.10.450.50">
    <property type="match status" value="1"/>
</dbReference>